<keyword evidence="2" id="KW-1185">Reference proteome</keyword>
<gene>
    <name evidence="1" type="ORF">H206_01344</name>
</gene>
<organism evidence="1 2">
    <name type="scientific">Candidatus Electrothrix aarhusensis</name>
    <dbReference type="NCBI Taxonomy" id="1859131"/>
    <lineage>
        <taxon>Bacteria</taxon>
        <taxon>Pseudomonadati</taxon>
        <taxon>Thermodesulfobacteriota</taxon>
        <taxon>Desulfobulbia</taxon>
        <taxon>Desulfobulbales</taxon>
        <taxon>Desulfobulbaceae</taxon>
        <taxon>Candidatus Electrothrix</taxon>
    </lineage>
</organism>
<evidence type="ECO:0000313" key="1">
    <source>
        <dbReference type="EMBL" id="RWX44819.1"/>
    </source>
</evidence>
<protein>
    <submittedName>
        <fullName evidence="1">Uncharacterized protein</fullName>
    </submittedName>
</protein>
<evidence type="ECO:0000313" key="2">
    <source>
        <dbReference type="Proteomes" id="UP000287853"/>
    </source>
</evidence>
<accession>A0A3S3QDS8</accession>
<name>A0A3S3QDS8_9BACT</name>
<sequence length="316" mass="35326">MKRKVKKEDFQDDLQDGIALLKQPVLPLVSILQFMYQLSGPEAKVEDIISEMTEPIETAYTVYTEPEALLRRYLDHLQLLEKIGTMGGAGTDQQPDELDAKVVDESGQPVDAATACTALINQRILEAELEEINSRLCAPCNCTLCCVGPEKGMEQEFFEIPLQDSETELFTLPRHDTAESRSRLALDSAADNAVLQIDGRPFYHGADADQCGTRTPEMVHWRNGWSMILPKESSCPALAQNGRCNVYTQRPRVCRRPQIFSYILEPLGPMGQSKNYMIRNSLLAVTDCPYVQFLQEEITAYAAACELDCILKANKG</sequence>
<comment type="caution">
    <text evidence="1">The sequence shown here is derived from an EMBL/GenBank/DDBJ whole genome shotgun (WGS) entry which is preliminary data.</text>
</comment>
<dbReference type="AlphaFoldDB" id="A0A3S3QDS8"/>
<dbReference type="Proteomes" id="UP000287853">
    <property type="component" value="Unassembled WGS sequence"/>
</dbReference>
<reference evidence="1 2" key="1">
    <citation type="submission" date="2017-01" db="EMBL/GenBank/DDBJ databases">
        <title>The cable genome- insights into the physiology and evolution of filamentous bacteria capable of sulfide oxidation via long distance electron transfer.</title>
        <authorList>
            <person name="Schreiber L."/>
            <person name="Bjerg J.T."/>
            <person name="Boggild A."/>
            <person name="Van De Vossenberg J."/>
            <person name="Meysman F."/>
            <person name="Nielsen L.P."/>
            <person name="Schramm A."/>
            <person name="Kjeldsen K.U."/>
        </authorList>
    </citation>
    <scope>NUCLEOTIDE SEQUENCE [LARGE SCALE GENOMIC DNA]</scope>
    <source>
        <strain evidence="1">MCF</strain>
    </source>
</reference>
<proteinExistence type="predicted"/>
<dbReference type="EMBL" id="MTKO01000088">
    <property type="protein sequence ID" value="RWX44819.1"/>
    <property type="molecule type" value="Genomic_DNA"/>
</dbReference>